<dbReference type="PROSITE" id="PS50053">
    <property type="entry name" value="UBIQUITIN_2"/>
    <property type="match status" value="3"/>
</dbReference>
<feature type="domain" description="Ubiquitin-like" evidence="2">
    <location>
        <begin position="166"/>
        <end position="232"/>
    </location>
</feature>
<keyword evidence="4" id="KW-1185">Reference proteome</keyword>
<dbReference type="SMART" id="SM00213">
    <property type="entry name" value="UBQ"/>
    <property type="match status" value="3"/>
</dbReference>
<organism evidence="3 4">
    <name type="scientific">Miscanthus lutarioriparius</name>
    <dbReference type="NCBI Taxonomy" id="422564"/>
    <lineage>
        <taxon>Eukaryota</taxon>
        <taxon>Viridiplantae</taxon>
        <taxon>Streptophyta</taxon>
        <taxon>Embryophyta</taxon>
        <taxon>Tracheophyta</taxon>
        <taxon>Spermatophyta</taxon>
        <taxon>Magnoliopsida</taxon>
        <taxon>Liliopsida</taxon>
        <taxon>Poales</taxon>
        <taxon>Poaceae</taxon>
        <taxon>PACMAD clade</taxon>
        <taxon>Panicoideae</taxon>
        <taxon>Andropogonodae</taxon>
        <taxon>Andropogoneae</taxon>
        <taxon>Saccharinae</taxon>
        <taxon>Miscanthus</taxon>
    </lineage>
</organism>
<dbReference type="InterPro" id="IPR050158">
    <property type="entry name" value="Ubiquitin_ubiquitin-like"/>
</dbReference>
<dbReference type="PANTHER" id="PTHR10666">
    <property type="entry name" value="UBIQUITIN"/>
    <property type="match status" value="1"/>
</dbReference>
<dbReference type="InterPro" id="IPR029071">
    <property type="entry name" value="Ubiquitin-like_domsf"/>
</dbReference>
<dbReference type="Proteomes" id="UP000604825">
    <property type="component" value="Unassembled WGS sequence"/>
</dbReference>
<keyword evidence="1" id="KW-1017">Isopeptide bond</keyword>
<evidence type="ECO:0000313" key="3">
    <source>
        <dbReference type="EMBL" id="CAD6257347.1"/>
    </source>
</evidence>
<evidence type="ECO:0000313" key="4">
    <source>
        <dbReference type="Proteomes" id="UP000604825"/>
    </source>
</evidence>
<dbReference type="InterPro" id="IPR000626">
    <property type="entry name" value="Ubiquitin-like_dom"/>
</dbReference>
<evidence type="ECO:0000259" key="2">
    <source>
        <dbReference type="PROSITE" id="PS50053"/>
    </source>
</evidence>
<gene>
    <name evidence="3" type="ORF">NCGR_LOCUS40832</name>
</gene>
<proteinExistence type="predicted"/>
<dbReference type="EMBL" id="CAJGYO010000010">
    <property type="protein sequence ID" value="CAD6257347.1"/>
    <property type="molecule type" value="Genomic_DNA"/>
</dbReference>
<dbReference type="Pfam" id="PF00240">
    <property type="entry name" value="ubiquitin"/>
    <property type="match status" value="3"/>
</dbReference>
<dbReference type="AlphaFoldDB" id="A0A811QG57"/>
<feature type="domain" description="Ubiquitin-like" evidence="2">
    <location>
        <begin position="240"/>
        <end position="310"/>
    </location>
</feature>
<dbReference type="SUPFAM" id="SSF54236">
    <property type="entry name" value="Ubiquitin-like"/>
    <property type="match status" value="3"/>
</dbReference>
<feature type="domain" description="Ubiquitin-like" evidence="2">
    <location>
        <begin position="95"/>
        <end position="157"/>
    </location>
</feature>
<accession>A0A811QG57</accession>
<reference evidence="3" key="1">
    <citation type="submission" date="2020-10" db="EMBL/GenBank/DDBJ databases">
        <authorList>
            <person name="Han B."/>
            <person name="Lu T."/>
            <person name="Zhao Q."/>
            <person name="Huang X."/>
            <person name="Zhao Y."/>
        </authorList>
    </citation>
    <scope>NUCLEOTIDE SEQUENCE</scope>
</reference>
<dbReference type="InterPro" id="IPR019956">
    <property type="entry name" value="Ubiquitin_dom"/>
</dbReference>
<dbReference type="Gene3D" id="3.10.20.90">
    <property type="entry name" value="Phosphatidylinositol 3-kinase Catalytic Subunit, Chain A, domain 1"/>
    <property type="match status" value="3"/>
</dbReference>
<dbReference type="FunFam" id="3.10.20.90:FF:000222">
    <property type="entry name" value="Polyubiquitin 5"/>
    <property type="match status" value="1"/>
</dbReference>
<dbReference type="PRINTS" id="PR00348">
    <property type="entry name" value="UBIQUITIN"/>
</dbReference>
<dbReference type="FunFam" id="3.10.20.90:FF:000306">
    <property type="entry name" value="Putative ubiquitin-like protein"/>
    <property type="match status" value="1"/>
</dbReference>
<name>A0A811QG57_9POAL</name>
<comment type="caution">
    <text evidence="3">The sequence shown here is derived from an EMBL/GenBank/DDBJ whole genome shotgun (WGS) entry which is preliminary data.</text>
</comment>
<protein>
    <recommendedName>
        <fullName evidence="2">Ubiquitin-like domain-containing protein</fullName>
    </recommendedName>
</protein>
<dbReference type="OrthoDB" id="428577at2759"/>
<sequence length="315" mass="34608">MSEPQASTGGRVLAAHQGQDVHSLDGSGGATLAWPGSSAPVAQAMMAAEAPAPAATLLWRKPPVALLLRPFLLHASSRRRRASSTMAQDPTGHAMYVFVKSSTGRTICLRVQPTDTLSTVKAKIQEQYRLVFDGVELDEDYLTLADYNIQHRSTLDLEEKMQIYVLETLLGTTITVEVDSSDTIGNVKDKIESTEGFPKHQQCLLFDNKQLDDNHTLAENNIWKEANLLLVLHSSPRGTMQIFAKTMTGKALTLEVNSTDTFGNVKMMIYKKDGTRPKQQRLIFAGNQLDDDCTLGDYGIQKEATIHVVLCLCGC</sequence>
<evidence type="ECO:0000256" key="1">
    <source>
        <dbReference type="ARBA" id="ARBA00022499"/>
    </source>
</evidence>
<dbReference type="GO" id="GO:0003729">
    <property type="term" value="F:mRNA binding"/>
    <property type="evidence" value="ECO:0007669"/>
    <property type="project" value="UniProtKB-ARBA"/>
</dbReference>